<comment type="caution">
    <text evidence="2">The sequence shown here is derived from an EMBL/GenBank/DDBJ whole genome shotgun (WGS) entry which is preliminary data.</text>
</comment>
<dbReference type="Pfam" id="PF08885">
    <property type="entry name" value="GSCFA"/>
    <property type="match status" value="1"/>
</dbReference>
<dbReference type="AlphaFoldDB" id="A0A165SXP3"/>
<dbReference type="InterPro" id="IPR014982">
    <property type="entry name" value="GSCFA"/>
</dbReference>
<evidence type="ECO:0000259" key="1">
    <source>
        <dbReference type="Pfam" id="PF08885"/>
    </source>
</evidence>
<keyword evidence="3" id="KW-1185">Reference proteome</keyword>
<sequence>MKVLGSTEALATYKANPYSGWPNRDELDDRLAHFTLPAVKPKFKLEAHDRVFTIGSCFARNIENALVETGRTIAGRDLWLNSGLVDRNNPSSILNNFAVSSIENELDWAFGEARFNVEEHCYQYANGKWQDLHIPQAIKASRLDLLEQRRDLIHKTYRLLESSSFIIITLGLVEAWFDKKAQKYLNLTPPKEAIRQHPKRFELHVQSVDFIRQTLFRIVSKLKAICPEGHKILITVSPIPLTASFTDRDVIVANAYSKAALRVAAEELYQEHTHIDYFPSFESITHTDRSVAYLNDQVHVNTDLIGANVRHMMSLYSEAVNLETFEQLRQALHALPPQERLVQLGKFLVKNPDHTGAILTCVEVATTNRKLMRLAEKYIAKLPAKLNLREAISLSNSYLRLNTPERVIELLSSITFGKNKSAIYAIGRAFNQTGQFSKAVDVLERSPHSGAGPRALIAMELAKALRHLGRNKEAREQMEIAKELRPADKKVKAAEQELFGFFAKTSRFYEKAVMRPKAKS</sequence>
<organism evidence="2 3">
    <name type="scientific">Pseudovibrio axinellae</name>
    <dbReference type="NCBI Taxonomy" id="989403"/>
    <lineage>
        <taxon>Bacteria</taxon>
        <taxon>Pseudomonadati</taxon>
        <taxon>Pseudomonadota</taxon>
        <taxon>Alphaproteobacteria</taxon>
        <taxon>Hyphomicrobiales</taxon>
        <taxon>Stappiaceae</taxon>
        <taxon>Pseudovibrio</taxon>
    </lineage>
</organism>
<dbReference type="PATRIC" id="fig|989403.3.peg.5147"/>
<accession>A0A165SXP3</accession>
<feature type="domain" description="GSCFA" evidence="1">
    <location>
        <begin position="50"/>
        <end position="309"/>
    </location>
</feature>
<name>A0A165SXP3_9HYPH</name>
<proteinExistence type="predicted"/>
<dbReference type="SUPFAM" id="SSF48452">
    <property type="entry name" value="TPR-like"/>
    <property type="match status" value="1"/>
</dbReference>
<protein>
    <submittedName>
        <fullName evidence="2">GSCFA family protein</fullName>
    </submittedName>
</protein>
<dbReference type="Proteomes" id="UP000076577">
    <property type="component" value="Unassembled WGS sequence"/>
</dbReference>
<dbReference type="RefSeq" id="WP_068011292.1">
    <property type="nucleotide sequence ID" value="NZ_FOFM01000004.1"/>
</dbReference>
<dbReference type="Gene3D" id="1.25.40.10">
    <property type="entry name" value="Tetratricopeptide repeat domain"/>
    <property type="match status" value="1"/>
</dbReference>
<dbReference type="STRING" id="989403.SAMN05421798_1043"/>
<reference evidence="2 3" key="1">
    <citation type="journal article" date="2016" name="Front. Microbiol.">
        <title>Comparative Genomic Analysis Reveals a Diverse Repertoire of Genes Involved in Prokaryote-Eukaryote Interactions within the Pseudovibrio Genus.</title>
        <authorList>
            <person name="Romano S."/>
            <person name="Fernandez-Guerra A."/>
            <person name="Reen F.J."/>
            <person name="Glockner F.O."/>
            <person name="Crowley S.P."/>
            <person name="O'Sullivan O."/>
            <person name="Cotter P.D."/>
            <person name="Adams C."/>
            <person name="Dobson A.D."/>
            <person name="O'Gara F."/>
        </authorList>
    </citation>
    <scope>NUCLEOTIDE SEQUENCE [LARGE SCALE GENOMIC DNA]</scope>
    <source>
        <strain evidence="2 3">Ad2</strain>
    </source>
</reference>
<dbReference type="EMBL" id="LMCB01000161">
    <property type="protein sequence ID" value="KZL04622.1"/>
    <property type="molecule type" value="Genomic_DNA"/>
</dbReference>
<evidence type="ECO:0000313" key="3">
    <source>
        <dbReference type="Proteomes" id="UP000076577"/>
    </source>
</evidence>
<dbReference type="OrthoDB" id="369216at2"/>
<gene>
    <name evidence="2" type="ORF">PsAD2_04706</name>
</gene>
<dbReference type="SUPFAM" id="SSF52266">
    <property type="entry name" value="SGNH hydrolase"/>
    <property type="match status" value="1"/>
</dbReference>
<dbReference type="InterPro" id="IPR011990">
    <property type="entry name" value="TPR-like_helical_dom_sf"/>
</dbReference>
<evidence type="ECO:0000313" key="2">
    <source>
        <dbReference type="EMBL" id="KZL04622.1"/>
    </source>
</evidence>